<dbReference type="InterPro" id="IPR032454">
    <property type="entry name" value="Histone_H2A_C"/>
</dbReference>
<dbReference type="PANTHER" id="PTHR23430">
    <property type="entry name" value="HISTONE H2A"/>
    <property type="match status" value="1"/>
</dbReference>
<evidence type="ECO:0000256" key="1">
    <source>
        <dbReference type="ARBA" id="ARBA00004286"/>
    </source>
</evidence>
<gene>
    <name evidence="6" type="ORF">TMSB3V08_LOCUS158</name>
</gene>
<comment type="similarity">
    <text evidence="4">Belongs to the histone H2A family.</text>
</comment>
<dbReference type="Gene3D" id="1.10.20.10">
    <property type="entry name" value="Histone, subunit A"/>
    <property type="match status" value="1"/>
</dbReference>
<dbReference type="CDD" id="cd00074">
    <property type="entry name" value="HFD_H2A"/>
    <property type="match status" value="1"/>
</dbReference>
<comment type="subcellular location">
    <subcellularLocation>
        <location evidence="1">Chromosome</location>
    </subcellularLocation>
    <subcellularLocation>
        <location evidence="4">Nucleus</location>
    </subcellularLocation>
</comment>
<reference evidence="6" key="1">
    <citation type="submission" date="2020-11" db="EMBL/GenBank/DDBJ databases">
        <authorList>
            <person name="Tran Van P."/>
        </authorList>
    </citation>
    <scope>NUCLEOTIDE SEQUENCE</scope>
</reference>
<proteinExistence type="inferred from homology"/>
<name>A0A7R9DWU7_9NEOP</name>
<sequence>MTSLVLTDSSQLTSNSQHIGRTASRSKFDTGAPVYLAAVMGYLVAELLELAGNAARDSKKIRIIQLHQQQLAIRNDEELNKFLTGLTVTQSGVLPNIQALANALVVLSPTAEDGEIEVRISVGSLSAVFWIVHRPSSLLVTNFQVNRPGCPVQDDETVKTSRRRSETADDEYCLDACTSRGWLRTVDVPCHLAASTRWKGRRGPLQTTPWMAP</sequence>
<keyword evidence="4" id="KW-0539">Nucleus</keyword>
<evidence type="ECO:0000256" key="4">
    <source>
        <dbReference type="RuleBase" id="RU003767"/>
    </source>
</evidence>
<dbReference type="InterPro" id="IPR009072">
    <property type="entry name" value="Histone-fold"/>
</dbReference>
<comment type="subunit">
    <text evidence="4">The nucleosome is a histone octamer containing two molecules each of H2A, H2B, H3 and H4 assembled in one H3-H4 heterotetramer and two H2A-H2B heterodimers. The octamer wraps approximately 147 bp of DNA.</text>
</comment>
<dbReference type="GO" id="GO:0000786">
    <property type="term" value="C:nucleosome"/>
    <property type="evidence" value="ECO:0007669"/>
    <property type="project" value="UniProtKB-KW"/>
</dbReference>
<evidence type="ECO:0000256" key="2">
    <source>
        <dbReference type="ARBA" id="ARBA00022454"/>
    </source>
</evidence>
<accession>A0A7R9DWU7</accession>
<dbReference type="GO" id="GO:0005634">
    <property type="term" value="C:nucleus"/>
    <property type="evidence" value="ECO:0007669"/>
    <property type="project" value="UniProtKB-SubCell"/>
</dbReference>
<protein>
    <recommendedName>
        <fullName evidence="4">Histone H2A</fullName>
    </recommendedName>
</protein>
<dbReference type="Pfam" id="PF16211">
    <property type="entry name" value="Histone_H2A_C"/>
    <property type="match status" value="1"/>
</dbReference>
<evidence type="ECO:0000256" key="3">
    <source>
        <dbReference type="ARBA" id="ARBA00023269"/>
    </source>
</evidence>
<evidence type="ECO:0000313" key="6">
    <source>
        <dbReference type="EMBL" id="CAD7423164.1"/>
    </source>
</evidence>
<dbReference type="AlphaFoldDB" id="A0A7R9DWU7"/>
<dbReference type="PRINTS" id="PR00620">
    <property type="entry name" value="HISTONEH2A"/>
</dbReference>
<dbReference type="GO" id="GO:0030527">
    <property type="term" value="F:structural constituent of chromatin"/>
    <property type="evidence" value="ECO:0007669"/>
    <property type="project" value="InterPro"/>
</dbReference>
<keyword evidence="3 4" id="KW-0544">Nucleosome core</keyword>
<keyword evidence="4" id="KW-0238">DNA-binding</keyword>
<evidence type="ECO:0000259" key="5">
    <source>
        <dbReference type="Pfam" id="PF16211"/>
    </source>
</evidence>
<organism evidence="6">
    <name type="scientific">Timema monikensis</name>
    <dbReference type="NCBI Taxonomy" id="170555"/>
    <lineage>
        <taxon>Eukaryota</taxon>
        <taxon>Metazoa</taxon>
        <taxon>Ecdysozoa</taxon>
        <taxon>Arthropoda</taxon>
        <taxon>Hexapoda</taxon>
        <taxon>Insecta</taxon>
        <taxon>Pterygota</taxon>
        <taxon>Neoptera</taxon>
        <taxon>Polyneoptera</taxon>
        <taxon>Phasmatodea</taxon>
        <taxon>Timematodea</taxon>
        <taxon>Timematoidea</taxon>
        <taxon>Timematidae</taxon>
        <taxon>Timema</taxon>
    </lineage>
</organism>
<dbReference type="GO" id="GO:0003677">
    <property type="term" value="F:DNA binding"/>
    <property type="evidence" value="ECO:0007669"/>
    <property type="project" value="UniProtKB-KW"/>
</dbReference>
<dbReference type="SMART" id="SM00414">
    <property type="entry name" value="H2A"/>
    <property type="match status" value="1"/>
</dbReference>
<dbReference type="GO" id="GO:0046982">
    <property type="term" value="F:protein heterodimerization activity"/>
    <property type="evidence" value="ECO:0007669"/>
    <property type="project" value="InterPro"/>
</dbReference>
<feature type="domain" description="Histone H2A C-terminal" evidence="5">
    <location>
        <begin position="77"/>
        <end position="99"/>
    </location>
</feature>
<keyword evidence="2 4" id="KW-0158">Chromosome</keyword>
<dbReference type="InterPro" id="IPR002119">
    <property type="entry name" value="Histone_H2A"/>
</dbReference>
<dbReference type="EMBL" id="OB792648">
    <property type="protein sequence ID" value="CAD7423164.1"/>
    <property type="molecule type" value="Genomic_DNA"/>
</dbReference>
<dbReference type="SUPFAM" id="SSF47113">
    <property type="entry name" value="Histone-fold"/>
    <property type="match status" value="1"/>
</dbReference>